<keyword evidence="1" id="KW-0805">Transcription regulation</keyword>
<dbReference type="SMART" id="SM00342">
    <property type="entry name" value="HTH_ARAC"/>
    <property type="match status" value="1"/>
</dbReference>
<dbReference type="PROSITE" id="PS01124">
    <property type="entry name" value="HTH_ARAC_FAMILY_2"/>
    <property type="match status" value="1"/>
</dbReference>
<dbReference type="SUPFAM" id="SSF46689">
    <property type="entry name" value="Homeodomain-like"/>
    <property type="match status" value="1"/>
</dbReference>
<evidence type="ECO:0000313" key="5">
    <source>
        <dbReference type="EMBL" id="SMY12678.1"/>
    </source>
</evidence>
<evidence type="ECO:0000256" key="3">
    <source>
        <dbReference type="ARBA" id="ARBA00023163"/>
    </source>
</evidence>
<gene>
    <name evidence="5" type="ORF">BJEO58_02278</name>
</gene>
<dbReference type="PANTHER" id="PTHR46796">
    <property type="entry name" value="HTH-TYPE TRANSCRIPTIONAL ACTIVATOR RHAS-RELATED"/>
    <property type="match status" value="1"/>
</dbReference>
<evidence type="ECO:0000313" key="6">
    <source>
        <dbReference type="Proteomes" id="UP000234462"/>
    </source>
</evidence>
<keyword evidence="3" id="KW-0804">Transcription</keyword>
<dbReference type="InterPro" id="IPR018060">
    <property type="entry name" value="HTH_AraC"/>
</dbReference>
<proteinExistence type="predicted"/>
<protein>
    <submittedName>
        <fullName evidence="5">AraC-type DNA-binding protein</fullName>
    </submittedName>
</protein>
<dbReference type="InterPro" id="IPR009057">
    <property type="entry name" value="Homeodomain-like_sf"/>
</dbReference>
<evidence type="ECO:0000256" key="2">
    <source>
        <dbReference type="ARBA" id="ARBA00023125"/>
    </source>
</evidence>
<keyword evidence="6" id="KW-1185">Reference proteome</keyword>
<reference evidence="6" key="1">
    <citation type="submission" date="2017-03" db="EMBL/GenBank/DDBJ databases">
        <authorList>
            <person name="Monnet C."/>
        </authorList>
    </citation>
    <scope>NUCLEOTIDE SEQUENCE [LARGE SCALE GENOMIC DNA]</scope>
    <source>
        <strain evidence="6">SJ5-8</strain>
    </source>
</reference>
<evidence type="ECO:0000259" key="4">
    <source>
        <dbReference type="PROSITE" id="PS01124"/>
    </source>
</evidence>
<dbReference type="InterPro" id="IPR046532">
    <property type="entry name" value="DUF6597"/>
</dbReference>
<dbReference type="GO" id="GO:0003700">
    <property type="term" value="F:DNA-binding transcription factor activity"/>
    <property type="evidence" value="ECO:0007669"/>
    <property type="project" value="InterPro"/>
</dbReference>
<dbReference type="InterPro" id="IPR050204">
    <property type="entry name" value="AraC_XylS_family_regulators"/>
</dbReference>
<dbReference type="AlphaFoldDB" id="A0A2H1L701"/>
<keyword evidence="2 5" id="KW-0238">DNA-binding</keyword>
<accession>A0A2H1L701</accession>
<dbReference type="Proteomes" id="UP000234462">
    <property type="component" value="Unassembled WGS sequence"/>
</dbReference>
<dbReference type="RefSeq" id="WP_246075947.1">
    <property type="nucleotide sequence ID" value="NZ_FXZM01000011.1"/>
</dbReference>
<feature type="domain" description="HTH araC/xylS-type" evidence="4">
    <location>
        <begin position="177"/>
        <end position="278"/>
    </location>
</feature>
<name>A0A2H1L701_9MICO</name>
<dbReference type="GO" id="GO:0043565">
    <property type="term" value="F:sequence-specific DNA binding"/>
    <property type="evidence" value="ECO:0007669"/>
    <property type="project" value="InterPro"/>
</dbReference>
<sequence>MGPGPDWTNATPPQMYGHVLRPDELLARAAYGFAEPDPRLARWVERYWSVRWEFADDEIFHTSTLDDPSVHVTVERGGVLRAGTSGAGVWVTGPVSKGRFDVSLTGTGGVIGVKLRVGGVSAFGDYDLGAVRDRTVPAHAWFGDHTPSAGLPLDAQHAAPALDAWLLSLAPREPAGADTFRHVLAVLESPDVPSLAALAERTGMSARTLQRLFRRFVGVGPKRMLVRARVMDAVAAIDRGDPRSTTALAYDLGWFDQSHFVRDFRTVTGETPGAYGVRDREGTS</sequence>
<dbReference type="Gene3D" id="1.10.10.60">
    <property type="entry name" value="Homeodomain-like"/>
    <property type="match status" value="1"/>
</dbReference>
<dbReference type="Pfam" id="PF12833">
    <property type="entry name" value="HTH_18"/>
    <property type="match status" value="1"/>
</dbReference>
<evidence type="ECO:0000256" key="1">
    <source>
        <dbReference type="ARBA" id="ARBA00023015"/>
    </source>
</evidence>
<dbReference type="EMBL" id="FXZM01000011">
    <property type="protein sequence ID" value="SMY12678.1"/>
    <property type="molecule type" value="Genomic_DNA"/>
</dbReference>
<dbReference type="Pfam" id="PF20240">
    <property type="entry name" value="DUF6597"/>
    <property type="match status" value="1"/>
</dbReference>
<organism evidence="5 6">
    <name type="scientific">Brevibacterium jeotgali</name>
    <dbReference type="NCBI Taxonomy" id="1262550"/>
    <lineage>
        <taxon>Bacteria</taxon>
        <taxon>Bacillati</taxon>
        <taxon>Actinomycetota</taxon>
        <taxon>Actinomycetes</taxon>
        <taxon>Micrococcales</taxon>
        <taxon>Brevibacteriaceae</taxon>
        <taxon>Brevibacterium</taxon>
    </lineage>
</organism>